<dbReference type="STRING" id="479435.Kfla_4911"/>
<dbReference type="PANTHER" id="PTHR46825">
    <property type="entry name" value="D-ALANYL-D-ALANINE-CARBOXYPEPTIDASE/ENDOPEPTIDASE AMPH"/>
    <property type="match status" value="1"/>
</dbReference>
<dbReference type="KEGG" id="kfl:Kfla_4911"/>
<reference evidence="2 3" key="2">
    <citation type="journal article" date="2010" name="Stand. Genomic Sci.">
        <title>Complete genome sequence of Kribbella flavida type strain (IFO 14399).</title>
        <authorList>
            <person name="Pukall R."/>
            <person name="Lapidus A."/>
            <person name="Glavina Del Rio T."/>
            <person name="Copeland A."/>
            <person name="Tice H."/>
            <person name="Cheng J.-F."/>
            <person name="Lucas S."/>
            <person name="Chen F."/>
            <person name="Nolan M."/>
            <person name="LaButti K."/>
            <person name="Pati A."/>
            <person name="Ivanova N."/>
            <person name="Mavrommatis K."/>
            <person name="Mikhailova N."/>
            <person name="Pitluck S."/>
            <person name="Bruce D."/>
            <person name="Goodwin L."/>
            <person name="Land M."/>
            <person name="Hauser L."/>
            <person name="Chang Y.-J."/>
            <person name="Jeffries C.D."/>
            <person name="Chen A."/>
            <person name="Palaniappan K."/>
            <person name="Chain P."/>
            <person name="Rohde M."/>
            <person name="Goeker M."/>
            <person name="Bristow J."/>
            <person name="Eisen J.A."/>
            <person name="Markowitz V."/>
            <person name="Hugenholtz P."/>
            <person name="Kyrpides N.C."/>
            <person name="Klenk H.-P."/>
            <person name="Brettin T."/>
        </authorList>
    </citation>
    <scope>NUCLEOTIDE SEQUENCE [LARGE SCALE GENOMIC DNA]</scope>
    <source>
        <strain evidence="3">DSM 17836 / JCM 10339 / NBRC 14399</strain>
    </source>
</reference>
<name>D2Q1Y1_KRIFD</name>
<dbReference type="HOGENOM" id="CLU_020027_13_0_11"/>
<dbReference type="InterPro" id="IPR050491">
    <property type="entry name" value="AmpC-like"/>
</dbReference>
<evidence type="ECO:0000313" key="2">
    <source>
        <dbReference type="EMBL" id="ADB33927.1"/>
    </source>
</evidence>
<gene>
    <name evidence="2" type="ordered locus">Kfla_4911</name>
</gene>
<dbReference type="SUPFAM" id="SSF56601">
    <property type="entry name" value="beta-lactamase/transpeptidase-like"/>
    <property type="match status" value="1"/>
</dbReference>
<dbReference type="AlphaFoldDB" id="D2Q1Y1"/>
<reference evidence="3" key="1">
    <citation type="submission" date="2009-09" db="EMBL/GenBank/DDBJ databases">
        <title>The complete genome of Kribbella flavida DSM 17836.</title>
        <authorList>
            <consortium name="US DOE Joint Genome Institute (JGI-PGF)"/>
            <person name="Lucas S."/>
            <person name="Copeland A."/>
            <person name="Lapidus A."/>
            <person name="Glavina del Rio T."/>
            <person name="Dalin E."/>
            <person name="Tice H."/>
            <person name="Bruce D."/>
            <person name="Goodwin L."/>
            <person name="Pitluck S."/>
            <person name="Kyrpides N."/>
            <person name="Mavromatis K."/>
            <person name="Ivanova N."/>
            <person name="Saunders E."/>
            <person name="Brettin T."/>
            <person name="Detter J.C."/>
            <person name="Han C."/>
            <person name="Larimer F."/>
            <person name="Land M."/>
            <person name="Hauser L."/>
            <person name="Markowitz V."/>
            <person name="Cheng J.-F."/>
            <person name="Hugenholtz P."/>
            <person name="Woyke T."/>
            <person name="Wu D."/>
            <person name="Pukall R."/>
            <person name="Klenk H.-P."/>
            <person name="Eisen J.A."/>
        </authorList>
    </citation>
    <scope>NUCLEOTIDE SEQUENCE [LARGE SCALE GENOMIC DNA]</scope>
    <source>
        <strain evidence="3">DSM 17836 / JCM 10339 / NBRC 14399</strain>
    </source>
</reference>
<dbReference type="RefSeq" id="WP_012922481.1">
    <property type="nucleotide sequence ID" value="NC_013729.1"/>
</dbReference>
<sequence length="470" mass="49692">MATLSEIQTWLDDRLATLLTEYDVPGAAVAVSLRGEVIDTAAGVLSLATGVDATADSVFQVGSITKVWTATLVMQLVDEGLVKLDAPVRDYVPGFVVADEAAAAAMTVRQLLNHTAGFEGDIFIDTGNGDDCVEKYVAQLAGVTQLFAPGEMFSYNNAAFSVLGRLVELARNKPFAQCLRDHLVSPLGLTHVANDANEAILHRAAVGHIKPAPDADLAPAPVWSLMRSMAPAGAMLAMRPRDLVAFAQLHLDAGKAPDGTEVVSPSSVAAMQGRQVELPPLGMMGDAWGLGWEIFDWSGRTVIGHDGGTIGQGAFLRIVPEQELSVALLTNGGNLIGLYEQVVGHVLRELAGIAMPPLPTPPAEREPLLDATRYAGTYTCDVADITVSQDADGRVWLDHTPKGEIAELGGKPDPVELVRLDGDTLIALEPQHGMHQLQAFIGDDGSGRALYLHSGRAMRRADGAPADPAQ</sequence>
<dbReference type="PANTHER" id="PTHR46825:SF8">
    <property type="entry name" value="BETA-LACTAMASE-RELATED"/>
    <property type="match status" value="1"/>
</dbReference>
<protein>
    <submittedName>
        <fullName evidence="2">Beta-lactamase</fullName>
    </submittedName>
</protein>
<organism evidence="2 3">
    <name type="scientific">Kribbella flavida (strain DSM 17836 / JCM 10339 / NBRC 14399)</name>
    <dbReference type="NCBI Taxonomy" id="479435"/>
    <lineage>
        <taxon>Bacteria</taxon>
        <taxon>Bacillati</taxon>
        <taxon>Actinomycetota</taxon>
        <taxon>Actinomycetes</taxon>
        <taxon>Propionibacteriales</taxon>
        <taxon>Kribbellaceae</taxon>
        <taxon>Kribbella</taxon>
    </lineage>
</organism>
<feature type="domain" description="Beta-lactamase-related" evidence="1">
    <location>
        <begin position="12"/>
        <end position="333"/>
    </location>
</feature>
<dbReference type="Gene3D" id="3.40.710.10">
    <property type="entry name" value="DD-peptidase/beta-lactamase superfamily"/>
    <property type="match status" value="1"/>
</dbReference>
<dbReference type="Proteomes" id="UP000007967">
    <property type="component" value="Chromosome"/>
</dbReference>
<evidence type="ECO:0000259" key="1">
    <source>
        <dbReference type="Pfam" id="PF00144"/>
    </source>
</evidence>
<dbReference type="EMBL" id="CP001736">
    <property type="protein sequence ID" value="ADB33927.1"/>
    <property type="molecule type" value="Genomic_DNA"/>
</dbReference>
<dbReference type="InterPro" id="IPR012338">
    <property type="entry name" value="Beta-lactam/transpept-like"/>
</dbReference>
<dbReference type="Pfam" id="PF00144">
    <property type="entry name" value="Beta-lactamase"/>
    <property type="match status" value="1"/>
</dbReference>
<accession>D2Q1Y1</accession>
<dbReference type="eggNOG" id="COG1680">
    <property type="taxonomic scope" value="Bacteria"/>
</dbReference>
<keyword evidence="3" id="KW-1185">Reference proteome</keyword>
<proteinExistence type="predicted"/>
<dbReference type="InterPro" id="IPR001466">
    <property type="entry name" value="Beta-lactam-related"/>
</dbReference>
<evidence type="ECO:0000313" key="3">
    <source>
        <dbReference type="Proteomes" id="UP000007967"/>
    </source>
</evidence>
<dbReference type="OrthoDB" id="3325701at2"/>